<comment type="caution">
    <text evidence="7">The sequence shown here is derived from an EMBL/GenBank/DDBJ whole genome shotgun (WGS) entry which is preliminary data.</text>
</comment>
<gene>
    <name evidence="3" type="primary">rsgA</name>
    <name evidence="7" type="ORF">A4H34_08420</name>
</gene>
<feature type="binding site" evidence="3">
    <location>
        <begin position="220"/>
        <end position="228"/>
    </location>
    <ligand>
        <name>GTP</name>
        <dbReference type="ChEBI" id="CHEBI:37565"/>
    </ligand>
</feature>
<evidence type="ECO:0000256" key="3">
    <source>
        <dbReference type="HAMAP-Rule" id="MF_01820"/>
    </source>
</evidence>
<organism evidence="7 8">
    <name type="scientific">Peptidiphaga gingivicola</name>
    <dbReference type="NCBI Taxonomy" id="2741497"/>
    <lineage>
        <taxon>Bacteria</taxon>
        <taxon>Bacillati</taxon>
        <taxon>Actinomycetota</taxon>
        <taxon>Actinomycetes</taxon>
        <taxon>Actinomycetales</taxon>
        <taxon>Actinomycetaceae</taxon>
        <taxon>Peptidiphaga</taxon>
    </lineage>
</organism>
<dbReference type="GO" id="GO:0005737">
    <property type="term" value="C:cytoplasm"/>
    <property type="evidence" value="ECO:0007669"/>
    <property type="project" value="UniProtKB-SubCell"/>
</dbReference>
<feature type="binding site" evidence="3">
    <location>
        <position position="302"/>
    </location>
    <ligand>
        <name>Zn(2+)</name>
        <dbReference type="ChEBI" id="CHEBI:29105"/>
    </ligand>
</feature>
<keyword evidence="3" id="KW-0378">Hydrolase</keyword>
<feature type="binding site" evidence="3">
    <location>
        <position position="315"/>
    </location>
    <ligand>
        <name>Zn(2+)</name>
        <dbReference type="ChEBI" id="CHEBI:29105"/>
    </ligand>
</feature>
<dbReference type="InterPro" id="IPR010914">
    <property type="entry name" value="RsgA_GTPase_dom"/>
</dbReference>
<dbReference type="GO" id="GO:0003924">
    <property type="term" value="F:GTPase activity"/>
    <property type="evidence" value="ECO:0007669"/>
    <property type="project" value="UniProtKB-UniRule"/>
</dbReference>
<dbReference type="AlphaFoldDB" id="A0A179B286"/>
<dbReference type="Proteomes" id="UP000078368">
    <property type="component" value="Unassembled WGS sequence"/>
</dbReference>
<feature type="binding site" evidence="3">
    <location>
        <begin position="157"/>
        <end position="160"/>
    </location>
    <ligand>
        <name>GTP</name>
        <dbReference type="ChEBI" id="CHEBI:37565"/>
    </ligand>
</feature>
<feature type="domain" description="EngC GTPase" evidence="5">
    <location>
        <begin position="117"/>
        <end position="276"/>
    </location>
</feature>
<evidence type="ECO:0000256" key="1">
    <source>
        <dbReference type="ARBA" id="ARBA00022741"/>
    </source>
</evidence>
<keyword evidence="3" id="KW-0963">Cytoplasm</keyword>
<keyword evidence="3" id="KW-0862">Zinc</keyword>
<dbReference type="Gene3D" id="3.40.50.300">
    <property type="entry name" value="P-loop containing nucleotide triphosphate hydrolases"/>
    <property type="match status" value="1"/>
</dbReference>
<keyword evidence="3" id="KW-0690">Ribosome biogenesis</keyword>
<dbReference type="CDD" id="cd01854">
    <property type="entry name" value="YjeQ_EngC"/>
    <property type="match status" value="1"/>
</dbReference>
<name>A0A179B286_9ACTO</name>
<dbReference type="SUPFAM" id="SSF52540">
    <property type="entry name" value="P-loop containing nucleoside triphosphate hydrolases"/>
    <property type="match status" value="1"/>
</dbReference>
<dbReference type="RefSeq" id="WP_064231796.1">
    <property type="nucleotide sequence ID" value="NZ_LVZK01000002.1"/>
</dbReference>
<dbReference type="PANTHER" id="PTHR32120">
    <property type="entry name" value="SMALL RIBOSOMAL SUBUNIT BIOGENESIS GTPASE RSGA"/>
    <property type="match status" value="1"/>
</dbReference>
<keyword evidence="2 3" id="KW-0342">GTP-binding</keyword>
<feature type="domain" description="CP-type G" evidence="6">
    <location>
        <begin position="105"/>
        <end position="278"/>
    </location>
</feature>
<protein>
    <recommendedName>
        <fullName evidence="3">Small ribosomal subunit biogenesis GTPase RsgA</fullName>
        <ecNumber evidence="3">3.6.1.-</ecNumber>
    </recommendedName>
</protein>
<feature type="compositionally biased region" description="Basic and acidic residues" evidence="4">
    <location>
        <begin position="1"/>
        <end position="12"/>
    </location>
</feature>
<dbReference type="NCBIfam" id="TIGR00157">
    <property type="entry name" value="ribosome small subunit-dependent GTPase A"/>
    <property type="match status" value="1"/>
</dbReference>
<comment type="subcellular location">
    <subcellularLocation>
        <location evidence="3">Cytoplasm</location>
    </subcellularLocation>
</comment>
<dbReference type="EMBL" id="LVZK01000002">
    <property type="protein sequence ID" value="OAP85610.1"/>
    <property type="molecule type" value="Genomic_DNA"/>
</dbReference>
<evidence type="ECO:0000256" key="2">
    <source>
        <dbReference type="ARBA" id="ARBA00023134"/>
    </source>
</evidence>
<dbReference type="InterPro" id="IPR030378">
    <property type="entry name" value="G_CP_dom"/>
</dbReference>
<comment type="similarity">
    <text evidence="3">Belongs to the TRAFAC class YlqF/YawG GTPase family. RsgA subfamily.</text>
</comment>
<feature type="compositionally biased region" description="Basic residues" evidence="4">
    <location>
        <begin position="13"/>
        <end position="25"/>
    </location>
</feature>
<dbReference type="HAMAP" id="MF_01820">
    <property type="entry name" value="GTPase_RsgA"/>
    <property type="match status" value="1"/>
</dbReference>
<comment type="cofactor">
    <cofactor evidence="3">
        <name>Zn(2+)</name>
        <dbReference type="ChEBI" id="CHEBI:29105"/>
    </cofactor>
    <text evidence="3">Binds 1 zinc ion per subunit.</text>
</comment>
<evidence type="ECO:0000313" key="7">
    <source>
        <dbReference type="EMBL" id="OAP85610.1"/>
    </source>
</evidence>
<dbReference type="PANTHER" id="PTHR32120:SF11">
    <property type="entry name" value="SMALL RIBOSOMAL SUBUNIT BIOGENESIS GTPASE RSGA 1, MITOCHONDRIAL-RELATED"/>
    <property type="match status" value="1"/>
</dbReference>
<dbReference type="GO" id="GO:0046872">
    <property type="term" value="F:metal ion binding"/>
    <property type="evidence" value="ECO:0007669"/>
    <property type="project" value="UniProtKB-KW"/>
</dbReference>
<evidence type="ECO:0000256" key="4">
    <source>
        <dbReference type="SAM" id="MobiDB-lite"/>
    </source>
</evidence>
<dbReference type="InterPro" id="IPR004881">
    <property type="entry name" value="Ribosome_biogen_GTPase_RsgA"/>
</dbReference>
<dbReference type="GO" id="GO:0019843">
    <property type="term" value="F:rRNA binding"/>
    <property type="evidence" value="ECO:0007669"/>
    <property type="project" value="UniProtKB-KW"/>
</dbReference>
<evidence type="ECO:0000259" key="5">
    <source>
        <dbReference type="PROSITE" id="PS50936"/>
    </source>
</evidence>
<comment type="function">
    <text evidence="3">One of several proteins that assist in the late maturation steps of the functional core of the 30S ribosomal subunit. Helps release RbfA from mature subunits. May play a role in the assembly of ribosomal proteins into the subunit. Circularly permuted GTPase that catalyzes slow GTP hydrolysis, GTPase activity is stimulated by the 30S ribosomal subunit.</text>
</comment>
<accession>A0A179B286</accession>
<dbReference type="EC" id="3.6.1.-" evidence="3"/>
<comment type="subunit">
    <text evidence="3">Monomer. Associates with 30S ribosomal subunit, binds 16S rRNA.</text>
</comment>
<dbReference type="GO" id="GO:0005525">
    <property type="term" value="F:GTP binding"/>
    <property type="evidence" value="ECO:0007669"/>
    <property type="project" value="UniProtKB-UniRule"/>
</dbReference>
<keyword evidence="8" id="KW-1185">Reference proteome</keyword>
<dbReference type="PROSITE" id="PS50936">
    <property type="entry name" value="ENGC_GTPASE"/>
    <property type="match status" value="1"/>
</dbReference>
<evidence type="ECO:0000259" key="6">
    <source>
        <dbReference type="PROSITE" id="PS51721"/>
    </source>
</evidence>
<evidence type="ECO:0000313" key="8">
    <source>
        <dbReference type="Proteomes" id="UP000078368"/>
    </source>
</evidence>
<dbReference type="OrthoDB" id="9809485at2"/>
<dbReference type="STRING" id="1823756.A4H34_08420"/>
<dbReference type="InterPro" id="IPR027417">
    <property type="entry name" value="P-loop_NTPase"/>
</dbReference>
<dbReference type="Pfam" id="PF03193">
    <property type="entry name" value="RsgA_GTPase"/>
    <property type="match status" value="1"/>
</dbReference>
<feature type="binding site" evidence="3">
    <location>
        <position position="308"/>
    </location>
    <ligand>
        <name>Zn(2+)</name>
        <dbReference type="ChEBI" id="CHEBI:29105"/>
    </ligand>
</feature>
<sequence>MRRDIGTDDPRVRVRPGKGSRPRTKIRPDYSSASTAEVVGVDRGRYRLVLADGLAVTAVKARELGRGSVVVGDRVRVTGDVSGKKDTLARVVSVEARASRLLRSTEEGNGRERCIVANTQQLAIVTALADPPPKTGMIDRCLVAAYDAGMEPLLVLTKADLASPDRLLDSYGALGLRVVVVDLGSRRDLEARRLEEGDAEASGLEALRKALAGVETVLVGHSGVGKSTLINALVPDADRATGEVNAVTGKGRHTSTSAVSLALPGGGRIIDTPGVRSFGLAHVSPQDVLRGFTDLAAIAENCPRGCEHGWDSPECALSEQTDLRLIARTASFRRLLAACTEDWS</sequence>
<proteinExistence type="inferred from homology"/>
<feature type="region of interest" description="Disordered" evidence="4">
    <location>
        <begin position="1"/>
        <end position="26"/>
    </location>
</feature>
<keyword evidence="3" id="KW-0694">RNA-binding</keyword>
<keyword evidence="3" id="KW-0699">rRNA-binding</keyword>
<reference evidence="7 8" key="1">
    <citation type="submission" date="2016-04" db="EMBL/GenBank/DDBJ databases">
        <title>Peptidophaga gingivicola gen. nov., sp. nov., isolated from human subgingival plaque.</title>
        <authorList>
            <person name="Beall C.J."/>
            <person name="Mokrzan E.M."/>
            <person name="Griffen A.L."/>
            <person name="Leys E.J."/>
        </authorList>
    </citation>
    <scope>NUCLEOTIDE SEQUENCE [LARGE SCALE GENOMIC DNA]</scope>
    <source>
        <strain evidence="7 8">BA112</strain>
    </source>
</reference>
<feature type="binding site" evidence="3">
    <location>
        <position position="306"/>
    </location>
    <ligand>
        <name>Zn(2+)</name>
        <dbReference type="ChEBI" id="CHEBI:29105"/>
    </ligand>
</feature>
<keyword evidence="1 3" id="KW-0547">Nucleotide-binding</keyword>
<keyword evidence="3" id="KW-0479">Metal-binding</keyword>
<dbReference type="PROSITE" id="PS51721">
    <property type="entry name" value="G_CP"/>
    <property type="match status" value="1"/>
</dbReference>
<dbReference type="GO" id="GO:0042274">
    <property type="term" value="P:ribosomal small subunit biogenesis"/>
    <property type="evidence" value="ECO:0007669"/>
    <property type="project" value="UniProtKB-UniRule"/>
</dbReference>